<dbReference type="AlphaFoldDB" id="K5V5M7"/>
<organism evidence="3 4">
    <name type="scientific">Phanerochaete carnosa (strain HHB-10118-sp)</name>
    <name type="common">White-rot fungus</name>
    <name type="synonym">Peniophora carnosa</name>
    <dbReference type="NCBI Taxonomy" id="650164"/>
    <lineage>
        <taxon>Eukaryota</taxon>
        <taxon>Fungi</taxon>
        <taxon>Dikarya</taxon>
        <taxon>Basidiomycota</taxon>
        <taxon>Agaricomycotina</taxon>
        <taxon>Agaricomycetes</taxon>
        <taxon>Polyporales</taxon>
        <taxon>Phanerochaetaceae</taxon>
        <taxon>Phanerochaete</taxon>
    </lineage>
</organism>
<name>K5V5M7_PHACS</name>
<feature type="region of interest" description="Disordered" evidence="1">
    <location>
        <begin position="121"/>
        <end position="145"/>
    </location>
</feature>
<dbReference type="RefSeq" id="XP_007393303.1">
    <property type="nucleotide sequence ID" value="XM_007393241.1"/>
</dbReference>
<protein>
    <recommendedName>
        <fullName evidence="2">Formyl transferase N-terminal domain-containing protein</fullName>
    </recommendedName>
</protein>
<proteinExistence type="predicted"/>
<reference evidence="3 4" key="1">
    <citation type="journal article" date="2012" name="BMC Genomics">
        <title>Comparative genomics of the white-rot fungi, Phanerochaete carnosa and P. chrysosporium, to elucidate the genetic basis of the distinct wood types they colonize.</title>
        <authorList>
            <person name="Suzuki H."/>
            <person name="MacDonald J."/>
            <person name="Syed K."/>
            <person name="Salamov A."/>
            <person name="Hori C."/>
            <person name="Aerts A."/>
            <person name="Henrissat B."/>
            <person name="Wiebenga A."/>
            <person name="vanKuyk P.A."/>
            <person name="Barry K."/>
            <person name="Lindquist E."/>
            <person name="LaButti K."/>
            <person name="Lapidus A."/>
            <person name="Lucas S."/>
            <person name="Coutinho P."/>
            <person name="Gong Y."/>
            <person name="Samejima M."/>
            <person name="Mahadevan R."/>
            <person name="Abou-Zaid M."/>
            <person name="de Vries R.P."/>
            <person name="Igarashi K."/>
            <person name="Yadav J.S."/>
            <person name="Grigoriev I.V."/>
            <person name="Master E.R."/>
        </authorList>
    </citation>
    <scope>NUCLEOTIDE SEQUENCE [LARGE SCALE GENOMIC DNA]</scope>
    <source>
        <strain evidence="3 4">HHB-10118-sp</strain>
    </source>
</reference>
<dbReference type="Proteomes" id="UP000008370">
    <property type="component" value="Unassembled WGS sequence"/>
</dbReference>
<evidence type="ECO:0000313" key="3">
    <source>
        <dbReference type="EMBL" id="EKM57971.1"/>
    </source>
</evidence>
<accession>K5V5M7</accession>
<evidence type="ECO:0000259" key="2">
    <source>
        <dbReference type="Pfam" id="PF00551"/>
    </source>
</evidence>
<dbReference type="STRING" id="650164.K5V5M7"/>
<evidence type="ECO:0000313" key="4">
    <source>
        <dbReference type="Proteomes" id="UP000008370"/>
    </source>
</evidence>
<dbReference type="InterPro" id="IPR002376">
    <property type="entry name" value="Formyl_transf_N"/>
</dbReference>
<evidence type="ECO:0000256" key="1">
    <source>
        <dbReference type="SAM" id="MobiDB-lite"/>
    </source>
</evidence>
<gene>
    <name evidence="3" type="ORF">PHACADRAFT_193099</name>
</gene>
<dbReference type="FunCoup" id="K5V5M7">
    <property type="interactions" value="219"/>
</dbReference>
<dbReference type="SUPFAM" id="SSF53328">
    <property type="entry name" value="Formyltransferase"/>
    <property type="match status" value="1"/>
</dbReference>
<dbReference type="InterPro" id="IPR036477">
    <property type="entry name" value="Formyl_transf_N_sf"/>
</dbReference>
<dbReference type="GO" id="GO:0004479">
    <property type="term" value="F:methionyl-tRNA formyltransferase activity"/>
    <property type="evidence" value="ECO:0007669"/>
    <property type="project" value="TreeGrafter"/>
</dbReference>
<dbReference type="EMBL" id="JH930470">
    <property type="protein sequence ID" value="EKM57971.1"/>
    <property type="molecule type" value="Genomic_DNA"/>
</dbReference>
<dbReference type="KEGG" id="pco:PHACADRAFT_193099"/>
<feature type="compositionally biased region" description="Pro residues" evidence="1">
    <location>
        <begin position="133"/>
        <end position="145"/>
    </location>
</feature>
<feature type="domain" description="Formyl transferase N-terminal" evidence="2">
    <location>
        <begin position="150"/>
        <end position="255"/>
    </location>
</feature>
<feature type="compositionally biased region" description="Low complexity" evidence="1">
    <location>
        <begin position="121"/>
        <end position="132"/>
    </location>
</feature>
<dbReference type="Gene3D" id="3.40.50.12230">
    <property type="match status" value="1"/>
</dbReference>
<dbReference type="Pfam" id="PF00551">
    <property type="entry name" value="Formyl_trans_N"/>
    <property type="match status" value="1"/>
</dbReference>
<dbReference type="PANTHER" id="PTHR11138">
    <property type="entry name" value="METHIONYL-TRNA FORMYLTRANSFERASE"/>
    <property type="match status" value="1"/>
</dbReference>
<dbReference type="OrthoDB" id="10268103at2759"/>
<dbReference type="PANTHER" id="PTHR11138:SF5">
    <property type="entry name" value="METHIONYL-TRNA FORMYLTRANSFERASE, MITOCHONDRIAL"/>
    <property type="match status" value="1"/>
</dbReference>
<dbReference type="HOGENOM" id="CLU_033347_0_3_1"/>
<sequence>MLRATFHRHPRTCTRLVLRRSLSKLSSTIRTEPPGQPFDILFFGRDEFSCMLLQQLYDACDVWQKIHIATQPDMRAARPDSDVLPVSPLKTLGKKLRLPVHELPSDEPSFERWQVPSVFSPARPRPLTNRTPLQPPPPFRTRPPPPPTRLLVTAAFGPILPTGLLRKFAPGRRLNVHPSLLPMYRGPAPIQHALLDGQTETGVCVIEMAEAEEEGAVGSGDVWGRARVPVPRGTDFRTLQSTLAAQGGELLVSVLRNMINGTAEARHQLDDFNTRRAPAITPRDALVRFSTMTAQDVVRRHRAISHQAGPAPARHAPSRLTRRTVRLHAPAAYEPPPRSLLHRLSDPGMAWYDPLTDMLAIRCAADTLLVVPELKTQEDLSPVPAKAWWNSVRHEITVRGGDGQAVLRLLS</sequence>
<dbReference type="GeneID" id="18910892"/>
<dbReference type="GO" id="GO:0005739">
    <property type="term" value="C:mitochondrion"/>
    <property type="evidence" value="ECO:0007669"/>
    <property type="project" value="TreeGrafter"/>
</dbReference>
<keyword evidence="4" id="KW-1185">Reference proteome</keyword>
<dbReference type="InParanoid" id="K5V5M7"/>